<accession>A0ABQ6MZL6</accession>
<keyword evidence="1" id="KW-0812">Transmembrane</keyword>
<feature type="non-terminal residue" evidence="2">
    <location>
        <position position="1"/>
    </location>
</feature>
<dbReference type="Gene3D" id="2.60.200.40">
    <property type="match status" value="1"/>
</dbReference>
<feature type="transmembrane region" description="Helical" evidence="1">
    <location>
        <begin position="20"/>
        <end position="41"/>
    </location>
</feature>
<protein>
    <submittedName>
        <fullName evidence="2">Uncharacterized protein</fullName>
    </submittedName>
</protein>
<feature type="transmembrane region" description="Helical" evidence="1">
    <location>
        <begin position="48"/>
        <end position="73"/>
    </location>
</feature>
<evidence type="ECO:0000256" key="1">
    <source>
        <dbReference type="SAM" id="Phobius"/>
    </source>
</evidence>
<gene>
    <name evidence="2" type="ORF">TeGR_g11197</name>
</gene>
<proteinExistence type="predicted"/>
<reference evidence="2 3" key="1">
    <citation type="journal article" date="2023" name="Commun. Biol.">
        <title>Genome analysis of Parmales, the sister group of diatoms, reveals the evolutionary specialization of diatoms from phago-mixotrophs to photoautotrophs.</title>
        <authorList>
            <person name="Ban H."/>
            <person name="Sato S."/>
            <person name="Yoshikawa S."/>
            <person name="Yamada K."/>
            <person name="Nakamura Y."/>
            <person name="Ichinomiya M."/>
            <person name="Sato N."/>
            <person name="Blanc-Mathieu R."/>
            <person name="Endo H."/>
            <person name="Kuwata A."/>
            <person name="Ogata H."/>
        </authorList>
    </citation>
    <scope>NUCLEOTIDE SEQUENCE [LARGE SCALE GENOMIC DNA]</scope>
</reference>
<evidence type="ECO:0000313" key="3">
    <source>
        <dbReference type="Proteomes" id="UP001165060"/>
    </source>
</evidence>
<comment type="caution">
    <text evidence="2">The sequence shown here is derived from an EMBL/GenBank/DDBJ whole genome shotgun (WGS) entry which is preliminary data.</text>
</comment>
<sequence length="427" mass="44119">SLSPPLPLSLPPPCSLLLHFVFWLLLLVVLPTQLFVLSSVLSQPALVLAGLAALAFAAASLLSLTPLGTVLVAKSCKPWKPLREPLFLSPAERGSAARIFMVVGPGPAAAEAASEARKVWEALGVPALTMSAAQARAERRILASTLAPGDQTPDQTPVVAVVGSAALFREVARGALSDEAGGAVALVPTFPALLGCPLCASLGLLSVGGAARAAAEGGRRWMDAMVVKTDGGVGLALCQVGLGLHSDWLVRPPGEAEAGGGGLVEMVRSCYRSVLPLAVLAAGYSKLLKTESLNSRGAVTIDEGEFTNFFINNLQLGADGTVAAPFARADDGELRVVAARAGVIGSGGQAGLKAECWRKDGRHTTTKEVGIATVQTIEVRGSKGVAQVDGELVEFDGKLRVECLKRALYVVCGGVEEEERGTQDTSY</sequence>
<dbReference type="Proteomes" id="UP001165060">
    <property type="component" value="Unassembled WGS sequence"/>
</dbReference>
<keyword evidence="1" id="KW-0472">Membrane</keyword>
<organism evidence="2 3">
    <name type="scientific">Tetraparma gracilis</name>
    <dbReference type="NCBI Taxonomy" id="2962635"/>
    <lineage>
        <taxon>Eukaryota</taxon>
        <taxon>Sar</taxon>
        <taxon>Stramenopiles</taxon>
        <taxon>Ochrophyta</taxon>
        <taxon>Bolidophyceae</taxon>
        <taxon>Parmales</taxon>
        <taxon>Triparmaceae</taxon>
        <taxon>Tetraparma</taxon>
    </lineage>
</organism>
<dbReference type="SUPFAM" id="SSF111331">
    <property type="entry name" value="NAD kinase/diacylglycerol kinase-like"/>
    <property type="match status" value="1"/>
</dbReference>
<keyword evidence="1" id="KW-1133">Transmembrane helix</keyword>
<evidence type="ECO:0000313" key="2">
    <source>
        <dbReference type="EMBL" id="GMI37094.1"/>
    </source>
</evidence>
<dbReference type="EMBL" id="BRYB01003459">
    <property type="protein sequence ID" value="GMI37094.1"/>
    <property type="molecule type" value="Genomic_DNA"/>
</dbReference>
<dbReference type="InterPro" id="IPR016064">
    <property type="entry name" value="NAD/diacylglycerol_kinase_sf"/>
</dbReference>
<name>A0ABQ6MZL6_9STRA</name>
<keyword evidence="3" id="KW-1185">Reference proteome</keyword>